<dbReference type="EMBL" id="CAJVQB010062774">
    <property type="protein sequence ID" value="CAG8840401.1"/>
    <property type="molecule type" value="Genomic_DNA"/>
</dbReference>
<keyword evidence="3" id="KW-1185">Reference proteome</keyword>
<evidence type="ECO:0000313" key="2">
    <source>
        <dbReference type="EMBL" id="CAG8840401.1"/>
    </source>
</evidence>
<evidence type="ECO:0000313" key="3">
    <source>
        <dbReference type="Proteomes" id="UP000789901"/>
    </source>
</evidence>
<name>A0ABN7WVX8_GIGMA</name>
<reference evidence="2 3" key="1">
    <citation type="submission" date="2021-06" db="EMBL/GenBank/DDBJ databases">
        <authorList>
            <person name="Kallberg Y."/>
            <person name="Tangrot J."/>
            <person name="Rosling A."/>
        </authorList>
    </citation>
    <scope>NUCLEOTIDE SEQUENCE [LARGE SCALE GENOMIC DNA]</scope>
    <source>
        <strain evidence="2 3">120-4 pot B 10/14</strain>
    </source>
</reference>
<feature type="compositionally biased region" description="Low complexity" evidence="1">
    <location>
        <begin position="13"/>
        <end position="57"/>
    </location>
</feature>
<sequence length="245" mass="27267">NTPINNTLALIDNTSAPYNNTTNNNTHDNTPNINNNPLSDNTTSNTNLLPNNTSNNNLPPPYPAQSTTNPSHQTTPPLQSTPPRQSTPNPSCQSTPNPPCQNSLVNQYHILLNIDPTKTYPINKVKNLDPVLDPSHIIGHDLVINDHPHPISIKHAIEDHLYPIKYVIVMVEMRRQRSEQEKDLSAKVLEVFSHERLPPLKSTASAAEIIQWKESLQVDNCYRALFEKNSEGVFGSLSLQELPSA</sequence>
<feature type="region of interest" description="Disordered" evidence="1">
    <location>
        <begin position="1"/>
        <end position="100"/>
    </location>
</feature>
<accession>A0ABN7WVX8</accession>
<evidence type="ECO:0000256" key="1">
    <source>
        <dbReference type="SAM" id="MobiDB-lite"/>
    </source>
</evidence>
<feature type="non-terminal residue" evidence="2">
    <location>
        <position position="1"/>
    </location>
</feature>
<feature type="compositionally biased region" description="Polar residues" evidence="1">
    <location>
        <begin position="64"/>
        <end position="100"/>
    </location>
</feature>
<gene>
    <name evidence="2" type="ORF">GMARGA_LOCUS34895</name>
</gene>
<feature type="non-terminal residue" evidence="2">
    <location>
        <position position="245"/>
    </location>
</feature>
<proteinExistence type="predicted"/>
<dbReference type="Proteomes" id="UP000789901">
    <property type="component" value="Unassembled WGS sequence"/>
</dbReference>
<protein>
    <submittedName>
        <fullName evidence="2">17445_t:CDS:1</fullName>
    </submittedName>
</protein>
<organism evidence="2 3">
    <name type="scientific">Gigaspora margarita</name>
    <dbReference type="NCBI Taxonomy" id="4874"/>
    <lineage>
        <taxon>Eukaryota</taxon>
        <taxon>Fungi</taxon>
        <taxon>Fungi incertae sedis</taxon>
        <taxon>Mucoromycota</taxon>
        <taxon>Glomeromycotina</taxon>
        <taxon>Glomeromycetes</taxon>
        <taxon>Diversisporales</taxon>
        <taxon>Gigasporaceae</taxon>
        <taxon>Gigaspora</taxon>
    </lineage>
</organism>
<comment type="caution">
    <text evidence="2">The sequence shown here is derived from an EMBL/GenBank/DDBJ whole genome shotgun (WGS) entry which is preliminary data.</text>
</comment>